<dbReference type="RefSeq" id="WP_108343197.1">
    <property type="nucleotide sequence ID" value="NZ_PYXZ01000001.1"/>
</dbReference>
<reference evidence="1 2" key="1">
    <citation type="submission" date="2018-03" db="EMBL/GenBank/DDBJ databases">
        <authorList>
            <person name="Keele B.F."/>
        </authorList>
    </citation>
    <scope>NUCLEOTIDE SEQUENCE [LARGE SCALE GENOMIC DNA]</scope>
    <source>
        <strain evidence="1 2">IB-3</strain>
    </source>
</reference>
<evidence type="ECO:0000313" key="1">
    <source>
        <dbReference type="EMBL" id="PUA83011.1"/>
    </source>
</evidence>
<dbReference type="OrthoDB" id="3771067at2"/>
<keyword evidence="2" id="KW-1185">Reference proteome</keyword>
<accession>A0A2R7Z302</accession>
<protein>
    <recommendedName>
        <fullName evidence="3">AbiEi antitoxin C-terminal domain-containing protein</fullName>
    </recommendedName>
</protein>
<dbReference type="Proteomes" id="UP000244867">
    <property type="component" value="Unassembled WGS sequence"/>
</dbReference>
<evidence type="ECO:0008006" key="3">
    <source>
        <dbReference type="Google" id="ProtNLM"/>
    </source>
</evidence>
<sequence>MARHRWDPIAPRVAVVHPTRVGSKVFPSDPPMLLTPARARGGQWERTSTGRYVPAGTDRALVEQRIVEVAARLPSGGVVTGWAACRLLGAAWFDGLGPDGTTPLPVAVVVGPRGAVRRASSVNVSFERCPEWEVWQRYGARVARPERAVFDEMRQHGRREALVALESALAARITSLERMRATRRPIPPRVGPRWWPGP</sequence>
<dbReference type="EMBL" id="PYXZ01000001">
    <property type="protein sequence ID" value="PUA83011.1"/>
    <property type="molecule type" value="Genomic_DNA"/>
</dbReference>
<comment type="caution">
    <text evidence="1">The sequence shown here is derived from an EMBL/GenBank/DDBJ whole genome shotgun (WGS) entry which is preliminary data.</text>
</comment>
<name>A0A2R7Z302_9ACTN</name>
<evidence type="ECO:0000313" key="2">
    <source>
        <dbReference type="Proteomes" id="UP000244867"/>
    </source>
</evidence>
<gene>
    <name evidence="1" type="ORF">C7S10_04850</name>
</gene>
<proteinExistence type="predicted"/>
<organism evidence="1 2">
    <name type="scientific">Nocardioides currus</name>
    <dbReference type="NCBI Taxonomy" id="2133958"/>
    <lineage>
        <taxon>Bacteria</taxon>
        <taxon>Bacillati</taxon>
        <taxon>Actinomycetota</taxon>
        <taxon>Actinomycetes</taxon>
        <taxon>Propionibacteriales</taxon>
        <taxon>Nocardioidaceae</taxon>
        <taxon>Nocardioides</taxon>
    </lineage>
</organism>
<dbReference type="AlphaFoldDB" id="A0A2R7Z302"/>